<gene>
    <name evidence="1" type="ORF">SDC9_99907</name>
</gene>
<organism evidence="1">
    <name type="scientific">bioreactor metagenome</name>
    <dbReference type="NCBI Taxonomy" id="1076179"/>
    <lineage>
        <taxon>unclassified sequences</taxon>
        <taxon>metagenomes</taxon>
        <taxon>ecological metagenomes</taxon>
    </lineage>
</organism>
<comment type="caution">
    <text evidence="1">The sequence shown here is derived from an EMBL/GenBank/DDBJ whole genome shotgun (WGS) entry which is preliminary data.</text>
</comment>
<sequence>MQKRHPERRGKECPFLFRRTPLPYHRKNDLQVILLALSNFFEKKFPDPGESHVRPVREVGKPAGLSSHGFPDRFEVHDLLCAGRLVERQRVDGAFEPFVAAALRFGTGGHGFVKFFHDVVVSAAVSVAGDGHLNDALAAKAAIVEFSGVEVEFHRAFAAREVEPPFRNRVAHGGGEGNADSVAEFGDRNRVVHKVGVVGERGGRRVGVPPGAEGFFTVFLHQLLIFGKEEVASAERRDARRQRTGEPVDQVEVVTAFFQDVRSGVPGQPPPVAHDVAAVFRRDVLGAVDRDQLAEFAGVEDLFRLAVDRRVTQHEAGGEDQAAFAVRFVNLPAILNRGRQRFLREHVLARPERREDLLLVVDVRGEHHHPLHAGDGQRLFDAVALLRRGLLPDAEGFRHHRLVRIISRKDLHSVSGVAQQVAHHAAAATPHSEHRHADFLFFRHIDPSVFRCFQGVRLDKKTVIAIYYTTGTQNSNG</sequence>
<protein>
    <submittedName>
        <fullName evidence="1">Uncharacterized protein</fullName>
    </submittedName>
</protein>
<name>A0A645AIT1_9ZZZZ</name>
<evidence type="ECO:0000313" key="1">
    <source>
        <dbReference type="EMBL" id="MPM53142.1"/>
    </source>
</evidence>
<reference evidence="1" key="1">
    <citation type="submission" date="2019-08" db="EMBL/GenBank/DDBJ databases">
        <authorList>
            <person name="Kucharzyk K."/>
            <person name="Murdoch R.W."/>
            <person name="Higgins S."/>
            <person name="Loffler F."/>
        </authorList>
    </citation>
    <scope>NUCLEOTIDE SEQUENCE</scope>
</reference>
<accession>A0A645AIT1</accession>
<dbReference type="EMBL" id="VSSQ01014194">
    <property type="protein sequence ID" value="MPM53142.1"/>
    <property type="molecule type" value="Genomic_DNA"/>
</dbReference>
<proteinExistence type="predicted"/>
<dbReference type="AlphaFoldDB" id="A0A645AIT1"/>